<dbReference type="Gene3D" id="1.10.1660.10">
    <property type="match status" value="1"/>
</dbReference>
<evidence type="ECO:0000313" key="2">
    <source>
        <dbReference type="EMBL" id="QJC27187.1"/>
    </source>
</evidence>
<dbReference type="KEGG" id="aplt:ANPL_00315"/>
<protein>
    <submittedName>
        <fullName evidence="2">MerR family transcriptional regulator</fullName>
    </submittedName>
</protein>
<keyword evidence="3" id="KW-1185">Reference proteome</keyword>
<evidence type="ECO:0000313" key="3">
    <source>
        <dbReference type="Proteomes" id="UP000500930"/>
    </source>
</evidence>
<dbReference type="InterPro" id="IPR000551">
    <property type="entry name" value="MerR-type_HTH_dom"/>
</dbReference>
<dbReference type="SMART" id="SM00422">
    <property type="entry name" value="HTH_MERR"/>
    <property type="match status" value="1"/>
</dbReference>
<dbReference type="CDD" id="cd04765">
    <property type="entry name" value="HTH_MlrA-like_sg2"/>
    <property type="match status" value="1"/>
</dbReference>
<reference evidence="2 3" key="1">
    <citation type="journal article" date="2020" name="Pathogens">
        <title>First Whole Genome Sequence of Anaplasma platys, an Obligate Intracellular Rickettsial Pathogen of Dogs.</title>
        <authorList>
            <person name="Llanes A."/>
            <person name="Rajeev S."/>
        </authorList>
    </citation>
    <scope>NUCLEOTIDE SEQUENCE [LARGE SCALE GENOMIC DNA]</scope>
    <source>
        <strain evidence="2 3">S3</strain>
    </source>
</reference>
<dbReference type="EMBL" id="CP046391">
    <property type="protein sequence ID" value="QJC27187.1"/>
    <property type="molecule type" value="Genomic_DNA"/>
</dbReference>
<gene>
    <name evidence="2" type="ORF">ANPL_00315</name>
</gene>
<dbReference type="RefSeq" id="WP_169192844.1">
    <property type="nucleotide sequence ID" value="NZ_CP046391.1"/>
</dbReference>
<feature type="domain" description="HTH merR-type" evidence="1">
    <location>
        <begin position="21"/>
        <end position="90"/>
    </location>
</feature>
<dbReference type="AlphaFoldDB" id="A0A858PX71"/>
<name>A0A858PX71_9RICK</name>
<dbReference type="Proteomes" id="UP000500930">
    <property type="component" value="Chromosome"/>
</dbReference>
<sequence>MTDKQSTAESTDQQCREKVFFPIGEVAKELGVEQYVLRFWESKFPQINPMKRRGRRLYDRGDIEVIKKIKHMLYDLGYTIKGAQMELKKQTSADKVVPRGPSRELGGLLEDLMGMRELLIKTLNGM</sequence>
<dbReference type="GO" id="GO:0006355">
    <property type="term" value="P:regulation of DNA-templated transcription"/>
    <property type="evidence" value="ECO:0007669"/>
    <property type="project" value="InterPro"/>
</dbReference>
<evidence type="ECO:0000259" key="1">
    <source>
        <dbReference type="SMART" id="SM00422"/>
    </source>
</evidence>
<organism evidence="2 3">
    <name type="scientific">Anaplasma platys</name>
    <dbReference type="NCBI Taxonomy" id="949"/>
    <lineage>
        <taxon>Bacteria</taxon>
        <taxon>Pseudomonadati</taxon>
        <taxon>Pseudomonadota</taxon>
        <taxon>Alphaproteobacteria</taxon>
        <taxon>Rickettsiales</taxon>
        <taxon>Anaplasmataceae</taxon>
        <taxon>Anaplasma</taxon>
    </lineage>
</organism>
<dbReference type="SUPFAM" id="SSF46955">
    <property type="entry name" value="Putative DNA-binding domain"/>
    <property type="match status" value="1"/>
</dbReference>
<dbReference type="GO" id="GO:0003677">
    <property type="term" value="F:DNA binding"/>
    <property type="evidence" value="ECO:0007669"/>
    <property type="project" value="InterPro"/>
</dbReference>
<proteinExistence type="predicted"/>
<accession>A0A858PX71</accession>
<dbReference type="InterPro" id="IPR009061">
    <property type="entry name" value="DNA-bd_dom_put_sf"/>
</dbReference>
<dbReference type="Pfam" id="PF13411">
    <property type="entry name" value="MerR_1"/>
    <property type="match status" value="1"/>
</dbReference>